<feature type="transmembrane region" description="Helical" evidence="2">
    <location>
        <begin position="34"/>
        <end position="56"/>
    </location>
</feature>
<dbReference type="AlphaFoldDB" id="A0A2T3WCM5"/>
<name>A0A2T3WCM5_9DEIO</name>
<feature type="transmembrane region" description="Helical" evidence="2">
    <location>
        <begin position="153"/>
        <end position="175"/>
    </location>
</feature>
<organism evidence="3 4">
    <name type="scientific">Deinococcus arcticus</name>
    <dbReference type="NCBI Taxonomy" id="2136176"/>
    <lineage>
        <taxon>Bacteria</taxon>
        <taxon>Thermotogati</taxon>
        <taxon>Deinococcota</taxon>
        <taxon>Deinococci</taxon>
        <taxon>Deinococcales</taxon>
        <taxon>Deinococcaceae</taxon>
        <taxon>Deinococcus</taxon>
    </lineage>
</organism>
<evidence type="ECO:0000256" key="1">
    <source>
        <dbReference type="SAM" id="MobiDB-lite"/>
    </source>
</evidence>
<accession>A0A2T3WCM5</accession>
<feature type="transmembrane region" description="Helical" evidence="2">
    <location>
        <begin position="102"/>
        <end position="119"/>
    </location>
</feature>
<feature type="region of interest" description="Disordered" evidence="1">
    <location>
        <begin position="1"/>
        <end position="22"/>
    </location>
</feature>
<evidence type="ECO:0000313" key="3">
    <source>
        <dbReference type="EMBL" id="PTA69592.1"/>
    </source>
</evidence>
<sequence length="182" mass="19180">MSPDDWKAGIQNEARSAQDPAWARDTQRHLRHAALLRQALVGGLGLSLGVATSAAVTLGTQWPVMVREAARNGVDTLTFLKWNVLGNPQPVQTITSSSDPQLPVVGLLLALFLVAAVAARLRVPHWATLLGALASVLTISSLGNLVLPDFQGFPLYPVTVALGVAALGIVLGLPFQGRRAQA</sequence>
<evidence type="ECO:0000256" key="2">
    <source>
        <dbReference type="SAM" id="Phobius"/>
    </source>
</evidence>
<proteinExistence type="predicted"/>
<dbReference type="RefSeq" id="WP_107136186.1">
    <property type="nucleotide sequence ID" value="NZ_PYSV01000001.1"/>
</dbReference>
<protein>
    <submittedName>
        <fullName evidence="3">Uncharacterized protein</fullName>
    </submittedName>
</protein>
<keyword evidence="2" id="KW-0472">Membrane</keyword>
<dbReference type="EMBL" id="PYSV01000001">
    <property type="protein sequence ID" value="PTA69592.1"/>
    <property type="molecule type" value="Genomic_DNA"/>
</dbReference>
<comment type="caution">
    <text evidence="3">The sequence shown here is derived from an EMBL/GenBank/DDBJ whole genome shotgun (WGS) entry which is preliminary data.</text>
</comment>
<gene>
    <name evidence="3" type="ORF">C8263_00750</name>
</gene>
<keyword evidence="2" id="KW-1133">Transmembrane helix</keyword>
<evidence type="ECO:0000313" key="4">
    <source>
        <dbReference type="Proteomes" id="UP000240317"/>
    </source>
</evidence>
<keyword evidence="2" id="KW-0812">Transmembrane</keyword>
<feature type="transmembrane region" description="Helical" evidence="2">
    <location>
        <begin position="126"/>
        <end position="147"/>
    </location>
</feature>
<keyword evidence="4" id="KW-1185">Reference proteome</keyword>
<dbReference type="OrthoDB" id="70495at2"/>
<reference evidence="3 4" key="1">
    <citation type="submission" date="2018-03" db="EMBL/GenBank/DDBJ databases">
        <title>Draft genome of Deinococcus sp. OD32.</title>
        <authorList>
            <person name="Wang X.-P."/>
            <person name="Du Z.-J."/>
        </authorList>
    </citation>
    <scope>NUCLEOTIDE SEQUENCE [LARGE SCALE GENOMIC DNA]</scope>
    <source>
        <strain evidence="3 4">OD32</strain>
    </source>
</reference>
<dbReference type="Proteomes" id="UP000240317">
    <property type="component" value="Unassembled WGS sequence"/>
</dbReference>